<name>A0ABS5I715_9PROT</name>
<dbReference type="InterPro" id="IPR000073">
    <property type="entry name" value="AB_hydrolase_1"/>
</dbReference>
<feature type="domain" description="AB hydrolase-1" evidence="1">
    <location>
        <begin position="32"/>
        <end position="251"/>
    </location>
</feature>
<dbReference type="InterPro" id="IPR029058">
    <property type="entry name" value="AB_hydrolase_fold"/>
</dbReference>
<keyword evidence="2" id="KW-0378">Hydrolase</keyword>
<evidence type="ECO:0000313" key="3">
    <source>
        <dbReference type="Proteomes" id="UP000680714"/>
    </source>
</evidence>
<comment type="caution">
    <text evidence="2">The sequence shown here is derived from an EMBL/GenBank/DDBJ whole genome shotgun (WGS) entry which is preliminary data.</text>
</comment>
<dbReference type="SUPFAM" id="SSF53474">
    <property type="entry name" value="alpha/beta-Hydrolases"/>
    <property type="match status" value="1"/>
</dbReference>
<dbReference type="PANTHER" id="PTHR43689:SF8">
    <property type="entry name" value="ALPHA_BETA-HYDROLASES SUPERFAMILY PROTEIN"/>
    <property type="match status" value="1"/>
</dbReference>
<gene>
    <name evidence="2" type="ORF">KEC16_00680</name>
</gene>
<dbReference type="Pfam" id="PF12697">
    <property type="entry name" value="Abhydrolase_6"/>
    <property type="match status" value="1"/>
</dbReference>
<evidence type="ECO:0000313" key="2">
    <source>
        <dbReference type="EMBL" id="MBR9970225.1"/>
    </source>
</evidence>
<dbReference type="GO" id="GO:0016787">
    <property type="term" value="F:hydrolase activity"/>
    <property type="evidence" value="ECO:0007669"/>
    <property type="project" value="UniProtKB-KW"/>
</dbReference>
<dbReference type="Proteomes" id="UP000680714">
    <property type="component" value="Unassembled WGS sequence"/>
</dbReference>
<reference evidence="2 3" key="1">
    <citation type="submission" date="2021-04" db="EMBL/GenBank/DDBJ databases">
        <title>Magnetospirillum sulfuroxidans sp. nov., a facultative chemolithoautotrophic sulfur-oxidizing alphaproteobacterium isolated from freshwater sediment and proposals for Paramagetospirillum gen. nov., and Magnetospirillaceae fam. nov.</title>
        <authorList>
            <person name="Koziaeva V."/>
            <person name="Geelhoed J.S."/>
            <person name="Sorokin D.Y."/>
            <person name="Grouzdev D.S."/>
        </authorList>
    </citation>
    <scope>NUCLEOTIDE SEQUENCE [LARGE SCALE GENOMIC DNA]</scope>
    <source>
        <strain evidence="2 3">J10</strain>
    </source>
</reference>
<protein>
    <submittedName>
        <fullName evidence="2">Alpha/beta hydrolase</fullName>
    </submittedName>
</protein>
<dbReference type="Gene3D" id="3.40.50.1820">
    <property type="entry name" value="alpha/beta hydrolase"/>
    <property type="match status" value="1"/>
</dbReference>
<accession>A0ABS5I715</accession>
<dbReference type="PANTHER" id="PTHR43689">
    <property type="entry name" value="HYDROLASE"/>
    <property type="match status" value="1"/>
</dbReference>
<dbReference type="EMBL" id="JAGTUF010000001">
    <property type="protein sequence ID" value="MBR9970225.1"/>
    <property type="molecule type" value="Genomic_DNA"/>
</dbReference>
<proteinExistence type="predicted"/>
<organism evidence="2 3">
    <name type="scientific">Magnetospirillum sulfuroxidans</name>
    <dbReference type="NCBI Taxonomy" id="611300"/>
    <lineage>
        <taxon>Bacteria</taxon>
        <taxon>Pseudomonadati</taxon>
        <taxon>Pseudomonadota</taxon>
        <taxon>Alphaproteobacteria</taxon>
        <taxon>Rhodospirillales</taxon>
        <taxon>Rhodospirillaceae</taxon>
        <taxon>Magnetospirillum</taxon>
    </lineage>
</organism>
<sequence>MADGRWGHLSVRGQQLEYRWVGPRPDQAPTMVFLHEGLGSAALWRDLPDRVASSTGCGVLQYSRHGYGGSSRKPHPWPDTYLQDEAEFWLPQVLNVLGVRQAILVGHSDGGSISAIAAGLGSVPQLAGIALLAPHVMAEPATLAGVRGAVDAFEKARLRDHLHRYHGENTDDVFWGWALAWERLCADEWDVRPLLAQVTVPVLVVQGDDDEYGSAAQYLSIQSTVPAGAEIRVLPQCRHLLYRDCPAEVTEALCAFAGRVFGDESASVFQYQALA</sequence>
<evidence type="ECO:0000259" key="1">
    <source>
        <dbReference type="Pfam" id="PF12697"/>
    </source>
</evidence>
<keyword evidence="3" id="KW-1185">Reference proteome</keyword>
<dbReference type="RefSeq" id="WP_211545736.1">
    <property type="nucleotide sequence ID" value="NZ_JAGTUF010000001.1"/>
</dbReference>